<proteinExistence type="predicted"/>
<gene>
    <name evidence="2" type="ORF">S01H1_00851</name>
</gene>
<dbReference type="InterPro" id="IPR009045">
    <property type="entry name" value="Zn_M74/Hedgehog-like"/>
</dbReference>
<feature type="domain" description="Peptidase M15A C-terminal" evidence="1">
    <location>
        <begin position="29"/>
        <end position="112"/>
    </location>
</feature>
<reference evidence="2" key="1">
    <citation type="journal article" date="2014" name="Front. Microbiol.">
        <title>High frequency of phylogenetically diverse reductive dehalogenase-homologous genes in deep subseafloor sedimentary metagenomes.</title>
        <authorList>
            <person name="Kawai M."/>
            <person name="Futagami T."/>
            <person name="Toyoda A."/>
            <person name="Takaki Y."/>
            <person name="Nishi S."/>
            <person name="Hori S."/>
            <person name="Arai W."/>
            <person name="Tsubouchi T."/>
            <person name="Morono Y."/>
            <person name="Uchiyama I."/>
            <person name="Ito T."/>
            <person name="Fujiyama A."/>
            <person name="Inagaki F."/>
            <person name="Takami H."/>
        </authorList>
    </citation>
    <scope>NUCLEOTIDE SEQUENCE</scope>
    <source>
        <strain evidence="2">Expedition CK06-06</strain>
    </source>
</reference>
<evidence type="ECO:0000259" key="1">
    <source>
        <dbReference type="Pfam" id="PF08291"/>
    </source>
</evidence>
<dbReference type="Gene3D" id="3.30.1380.10">
    <property type="match status" value="1"/>
</dbReference>
<protein>
    <recommendedName>
        <fullName evidence="1">Peptidase M15A C-terminal domain-containing protein</fullName>
    </recommendedName>
</protein>
<dbReference type="InterPro" id="IPR013230">
    <property type="entry name" value="Peptidase_M15A_C"/>
</dbReference>
<accession>X0S3N4</accession>
<organism evidence="2">
    <name type="scientific">marine sediment metagenome</name>
    <dbReference type="NCBI Taxonomy" id="412755"/>
    <lineage>
        <taxon>unclassified sequences</taxon>
        <taxon>metagenomes</taxon>
        <taxon>ecological metagenomes</taxon>
    </lineage>
</organism>
<sequence length="125" mass="14609">MGIINDIELTEYFSLYEFDCPCCRRVMLSPDLLARLNHLRMVINRPIYINSGYRCKEENHKVRGAPGSYHLLGMAVDIHAKDFLLYDLLLYAHEMGFNGIGYYEKKNFLHLDIRSGPKHTWKGNK</sequence>
<evidence type="ECO:0000313" key="2">
    <source>
        <dbReference type="EMBL" id="GAF75634.1"/>
    </source>
</evidence>
<comment type="caution">
    <text evidence="2">The sequence shown here is derived from an EMBL/GenBank/DDBJ whole genome shotgun (WGS) entry which is preliminary data.</text>
</comment>
<dbReference type="EMBL" id="BARS01000325">
    <property type="protein sequence ID" value="GAF75634.1"/>
    <property type="molecule type" value="Genomic_DNA"/>
</dbReference>
<name>X0S3N4_9ZZZZ</name>
<dbReference type="AlphaFoldDB" id="X0S3N4"/>
<dbReference type="Pfam" id="PF08291">
    <property type="entry name" value="Peptidase_M15_3"/>
    <property type="match status" value="1"/>
</dbReference>
<dbReference type="SUPFAM" id="SSF55166">
    <property type="entry name" value="Hedgehog/DD-peptidase"/>
    <property type="match status" value="1"/>
</dbReference>